<dbReference type="GO" id="GO:0016810">
    <property type="term" value="F:hydrolase activity, acting on carbon-nitrogen (but not peptide) bonds"/>
    <property type="evidence" value="ECO:0007669"/>
    <property type="project" value="InterPro"/>
</dbReference>
<dbReference type="Pfam" id="PF01979">
    <property type="entry name" value="Amidohydro_1"/>
    <property type="match status" value="2"/>
</dbReference>
<dbReference type="PANTHER" id="PTHR43135:SF3">
    <property type="entry name" value="ALPHA-D-RIBOSE 1-METHYLPHOSPHONATE 5-TRIPHOSPHATE DIPHOSPHATASE"/>
    <property type="match status" value="1"/>
</dbReference>
<dbReference type="Gene3D" id="3.20.20.140">
    <property type="entry name" value="Metal-dependent hydrolases"/>
    <property type="match status" value="2"/>
</dbReference>
<dbReference type="AlphaFoldDB" id="A0A081PIQ6"/>
<gene>
    <name evidence="3" type="ORF">N180_04980</name>
</gene>
<dbReference type="OrthoDB" id="9797498at2"/>
<organism evidence="3 4">
    <name type="scientific">Pedobacter antarcticus 4BY</name>
    <dbReference type="NCBI Taxonomy" id="1358423"/>
    <lineage>
        <taxon>Bacteria</taxon>
        <taxon>Pseudomonadati</taxon>
        <taxon>Bacteroidota</taxon>
        <taxon>Sphingobacteriia</taxon>
        <taxon>Sphingobacteriales</taxon>
        <taxon>Sphingobacteriaceae</taxon>
        <taxon>Pedobacter</taxon>
    </lineage>
</organism>
<dbReference type="PANTHER" id="PTHR43135">
    <property type="entry name" value="ALPHA-D-RIBOSE 1-METHYLPHOSPHONATE 5-TRIPHOSPHATE DIPHOSPHATASE"/>
    <property type="match status" value="1"/>
</dbReference>
<evidence type="ECO:0000313" key="4">
    <source>
        <dbReference type="Proteomes" id="UP000028007"/>
    </source>
</evidence>
<dbReference type="InterPro" id="IPR006680">
    <property type="entry name" value="Amidohydro-rel"/>
</dbReference>
<dbReference type="EMBL" id="JNFF01000033">
    <property type="protein sequence ID" value="KEQ30579.1"/>
    <property type="molecule type" value="Genomic_DNA"/>
</dbReference>
<dbReference type="Proteomes" id="UP000028007">
    <property type="component" value="Unassembled WGS sequence"/>
</dbReference>
<reference evidence="3 4" key="1">
    <citation type="journal article" date="1992" name="Int. J. Syst. Bacteriol.">
        <title>Sphingobacterium antarcticus sp. nov. a Psychrotrophic Bacterium from the Soils of Schirmacher Oasis, Antarctica.</title>
        <authorList>
            <person name="Shivaji S."/>
            <person name="Ray M.K."/>
            <person name="Rao N.S."/>
            <person name="Saiserr L."/>
            <person name="Jagannadham M.V."/>
            <person name="Kumar G.S."/>
            <person name="Reddy G."/>
            <person name="Bhargava P.M."/>
        </authorList>
    </citation>
    <scope>NUCLEOTIDE SEQUENCE [LARGE SCALE GENOMIC DNA]</scope>
    <source>
        <strain evidence="3 4">4BY</strain>
    </source>
</reference>
<keyword evidence="4" id="KW-1185">Reference proteome</keyword>
<evidence type="ECO:0000256" key="1">
    <source>
        <dbReference type="SAM" id="SignalP"/>
    </source>
</evidence>
<keyword evidence="1" id="KW-0732">Signal</keyword>
<sequence>MKHLKLTSLLFTALLFSGLSSFAQAQKASPRNDGEGPWPQLIIRGVTLINSTGAPAMGPVDIVVEGNRITNVQAVGSPGVKINPARRPVLKAGGKELQAEGMYLLPGFIDMHGHIGGAEKGSDADYVFKLWMAHGITTIREPGSMNGIDWVLDQKAKSLRNEITAPRIFAYTVFGQGNKTPISTAEQARAWVRENAKKGADGVKFFGASPEVMFAAIDENKKLGLRSAAHHAQTDVGRWNALNSAKAGLTSLEHWYGLPEAMFKDRTVQHYSADYNYLNEQDRFGEAGTLWKQAAEPQSDRWKELISQLLALDFTLDPTFNIYEANRDLMRARTVEWHADYTMPKLWDFYSPSWNSHGSYWHSWGTEQENDWKQNYKLWMAFINEYKNRGGRVTAGSDAGFIYELFGFAYIRELELLREAGFHPLEVIKAATLSGAQALGMEKDLGSVEVGKLADFVIVEENPLKNLQVLYGTGAIQLNANNEVIRAGGVKYTIKDGIIYDAKKLLADVKEMVEKEKAKTGYKLVQPGVHQH</sequence>
<feature type="domain" description="Amidohydrolase-related" evidence="2">
    <location>
        <begin position="103"/>
        <end position="251"/>
    </location>
</feature>
<dbReference type="InterPro" id="IPR032466">
    <property type="entry name" value="Metal_Hydrolase"/>
</dbReference>
<name>A0A081PIQ6_9SPHI</name>
<proteinExistence type="predicted"/>
<feature type="domain" description="Amidohydrolase-related" evidence="2">
    <location>
        <begin position="384"/>
        <end position="497"/>
    </location>
</feature>
<comment type="caution">
    <text evidence="3">The sequence shown here is derived from an EMBL/GenBank/DDBJ whole genome shotgun (WGS) entry which is preliminary data.</text>
</comment>
<accession>A0A081PIQ6</accession>
<keyword evidence="3" id="KW-0378">Hydrolase</keyword>
<dbReference type="eggNOG" id="COG1228">
    <property type="taxonomic scope" value="Bacteria"/>
</dbReference>
<protein>
    <submittedName>
        <fullName evidence="3">Amidohydrolase</fullName>
    </submittedName>
</protein>
<dbReference type="SUPFAM" id="SSF51338">
    <property type="entry name" value="Composite domain of metallo-dependent hydrolases"/>
    <property type="match status" value="1"/>
</dbReference>
<dbReference type="SUPFAM" id="SSF51556">
    <property type="entry name" value="Metallo-dependent hydrolases"/>
    <property type="match status" value="1"/>
</dbReference>
<feature type="signal peptide" evidence="1">
    <location>
        <begin position="1"/>
        <end position="25"/>
    </location>
</feature>
<dbReference type="RefSeq" id="WP_037439301.1">
    <property type="nucleotide sequence ID" value="NZ_JNFF01000033.1"/>
</dbReference>
<feature type="chain" id="PRO_5001761868" evidence="1">
    <location>
        <begin position="26"/>
        <end position="532"/>
    </location>
</feature>
<evidence type="ECO:0000313" key="3">
    <source>
        <dbReference type="EMBL" id="KEQ30579.1"/>
    </source>
</evidence>
<evidence type="ECO:0000259" key="2">
    <source>
        <dbReference type="Pfam" id="PF01979"/>
    </source>
</evidence>
<dbReference type="InterPro" id="IPR011059">
    <property type="entry name" value="Metal-dep_hydrolase_composite"/>
</dbReference>
<dbReference type="Gene3D" id="2.30.40.10">
    <property type="entry name" value="Urease, subunit C, domain 1"/>
    <property type="match status" value="2"/>
</dbReference>
<dbReference type="InterPro" id="IPR051781">
    <property type="entry name" value="Metallo-dep_Hydrolase"/>
</dbReference>